<organism evidence="2 3">
    <name type="scientific">Pelobates cultripes</name>
    <name type="common">Western spadefoot toad</name>
    <dbReference type="NCBI Taxonomy" id="61616"/>
    <lineage>
        <taxon>Eukaryota</taxon>
        <taxon>Metazoa</taxon>
        <taxon>Chordata</taxon>
        <taxon>Craniata</taxon>
        <taxon>Vertebrata</taxon>
        <taxon>Euteleostomi</taxon>
        <taxon>Amphibia</taxon>
        <taxon>Batrachia</taxon>
        <taxon>Anura</taxon>
        <taxon>Pelobatoidea</taxon>
        <taxon>Pelobatidae</taxon>
        <taxon>Pelobates</taxon>
    </lineage>
</organism>
<dbReference type="EMBL" id="OW240914">
    <property type="protein sequence ID" value="CAH2274627.1"/>
    <property type="molecule type" value="Genomic_DNA"/>
</dbReference>
<evidence type="ECO:0000313" key="2">
    <source>
        <dbReference type="EMBL" id="CAH2274627.1"/>
    </source>
</evidence>
<reference evidence="2" key="1">
    <citation type="submission" date="2022-03" db="EMBL/GenBank/DDBJ databases">
        <authorList>
            <person name="Alioto T."/>
            <person name="Alioto T."/>
            <person name="Gomez Garrido J."/>
        </authorList>
    </citation>
    <scope>NUCLEOTIDE SEQUENCE</scope>
</reference>
<sequence length="99" mass="10630">MGRTKRHDTHQTPRGNQGYSQAGPMDRFLQTLASPSCKKVGPNMANTLVPSPTSDTSPLSLADISANIRALSSKMVTKSDLKPFSDTIHEAVCSEVAML</sequence>
<evidence type="ECO:0000256" key="1">
    <source>
        <dbReference type="SAM" id="MobiDB-lite"/>
    </source>
</evidence>
<dbReference type="AlphaFoldDB" id="A0AAD1VWW9"/>
<protein>
    <submittedName>
        <fullName evidence="2">Uncharacterized protein</fullName>
    </submittedName>
</protein>
<feature type="region of interest" description="Disordered" evidence="1">
    <location>
        <begin position="1"/>
        <end position="27"/>
    </location>
</feature>
<dbReference type="Proteomes" id="UP001295444">
    <property type="component" value="Chromosome 03"/>
</dbReference>
<gene>
    <name evidence="2" type="ORF">PECUL_23A061419</name>
</gene>
<evidence type="ECO:0000313" key="3">
    <source>
        <dbReference type="Proteomes" id="UP001295444"/>
    </source>
</evidence>
<accession>A0AAD1VWW9</accession>
<proteinExistence type="predicted"/>
<name>A0AAD1VWW9_PELCU</name>
<keyword evidence="3" id="KW-1185">Reference proteome</keyword>